<gene>
    <name evidence="2" type="ORF">L484_005542</name>
</gene>
<reference evidence="3" key="1">
    <citation type="submission" date="2013-01" db="EMBL/GenBank/DDBJ databases">
        <title>Draft Genome Sequence of a Mulberry Tree, Morus notabilis C.K. Schneid.</title>
        <authorList>
            <person name="He N."/>
            <person name="Zhao S."/>
        </authorList>
    </citation>
    <scope>NUCLEOTIDE SEQUENCE</scope>
</reference>
<evidence type="ECO:0000256" key="1">
    <source>
        <dbReference type="SAM" id="MobiDB-lite"/>
    </source>
</evidence>
<organism evidence="2 3">
    <name type="scientific">Morus notabilis</name>
    <dbReference type="NCBI Taxonomy" id="981085"/>
    <lineage>
        <taxon>Eukaryota</taxon>
        <taxon>Viridiplantae</taxon>
        <taxon>Streptophyta</taxon>
        <taxon>Embryophyta</taxon>
        <taxon>Tracheophyta</taxon>
        <taxon>Spermatophyta</taxon>
        <taxon>Magnoliopsida</taxon>
        <taxon>eudicotyledons</taxon>
        <taxon>Gunneridae</taxon>
        <taxon>Pentapetalae</taxon>
        <taxon>rosids</taxon>
        <taxon>fabids</taxon>
        <taxon>Rosales</taxon>
        <taxon>Moraceae</taxon>
        <taxon>Moreae</taxon>
        <taxon>Morus</taxon>
    </lineage>
</organism>
<sequence>MLGHEENDCKLKSEATLDDAHGNLTKLYGRWMKADSYTWLWWPAGSQPCLQLAHPLSLEEIARYVAEGTSGGQERGAEQTSFHQGRSSLKALGPPKGSNPDMRERVEDGFIQPRFF</sequence>
<name>W9QFB0_9ROSA</name>
<accession>W9QFB0</accession>
<proteinExistence type="predicted"/>
<keyword evidence="3" id="KW-1185">Reference proteome</keyword>
<dbReference type="AlphaFoldDB" id="W9QFB0"/>
<protein>
    <submittedName>
        <fullName evidence="2">Uncharacterized protein</fullName>
    </submittedName>
</protein>
<dbReference type="EMBL" id="KE343523">
    <property type="protein sequence ID" value="EXB32336.1"/>
    <property type="molecule type" value="Genomic_DNA"/>
</dbReference>
<evidence type="ECO:0000313" key="2">
    <source>
        <dbReference type="EMBL" id="EXB32336.1"/>
    </source>
</evidence>
<dbReference type="Proteomes" id="UP000030645">
    <property type="component" value="Unassembled WGS sequence"/>
</dbReference>
<feature type="region of interest" description="Disordered" evidence="1">
    <location>
        <begin position="68"/>
        <end position="116"/>
    </location>
</feature>
<evidence type="ECO:0000313" key="3">
    <source>
        <dbReference type="Proteomes" id="UP000030645"/>
    </source>
</evidence>
<feature type="compositionally biased region" description="Polar residues" evidence="1">
    <location>
        <begin position="78"/>
        <end position="87"/>
    </location>
</feature>